<feature type="modified residue" description="4-aspartylphosphate" evidence="2">
    <location>
        <position position="1303"/>
    </location>
</feature>
<dbReference type="InterPro" id="IPR050956">
    <property type="entry name" value="2C_system_His_kinase"/>
</dbReference>
<dbReference type="InterPro" id="IPR001789">
    <property type="entry name" value="Sig_transdc_resp-reg_receiver"/>
</dbReference>
<keyword evidence="1 2" id="KW-0597">Phosphoprotein</keyword>
<dbReference type="SMART" id="SM00387">
    <property type="entry name" value="HATPase_c"/>
    <property type="match status" value="1"/>
</dbReference>
<dbReference type="CDD" id="cd15863">
    <property type="entry name" value="SNARE_GS27"/>
    <property type="match status" value="1"/>
</dbReference>
<dbReference type="Gene3D" id="1.10.287.130">
    <property type="match status" value="1"/>
</dbReference>
<feature type="non-terminal residue" evidence="7">
    <location>
        <position position="1"/>
    </location>
</feature>
<dbReference type="Pfam" id="PF12352">
    <property type="entry name" value="V-SNARE_C"/>
    <property type="match status" value="1"/>
</dbReference>
<dbReference type="InterPro" id="IPR011006">
    <property type="entry name" value="CheY-like_superfamily"/>
</dbReference>
<dbReference type="FunFam" id="1.20.5.110:FF:000054">
    <property type="entry name" value="Protein transport protein BOS1"/>
    <property type="match status" value="1"/>
</dbReference>
<dbReference type="Pfam" id="PF00512">
    <property type="entry name" value="HisKA"/>
    <property type="match status" value="1"/>
</dbReference>
<evidence type="ECO:0000313" key="7">
    <source>
        <dbReference type="EMBL" id="KAH0225627.1"/>
    </source>
</evidence>
<dbReference type="SMART" id="SM00448">
    <property type="entry name" value="REC"/>
    <property type="match status" value="1"/>
</dbReference>
<dbReference type="PRINTS" id="PR00344">
    <property type="entry name" value="BCTRLSENSOR"/>
</dbReference>
<dbReference type="InterPro" id="IPR036890">
    <property type="entry name" value="HATPase_C_sf"/>
</dbReference>
<dbReference type="SUPFAM" id="SSF52172">
    <property type="entry name" value="CheY-like"/>
    <property type="match status" value="1"/>
</dbReference>
<organism evidence="7 8">
    <name type="scientific">Aureobasidium melanogenum</name>
    <name type="common">Aureobasidium pullulans var. melanogenum</name>
    <dbReference type="NCBI Taxonomy" id="46634"/>
    <lineage>
        <taxon>Eukaryota</taxon>
        <taxon>Fungi</taxon>
        <taxon>Dikarya</taxon>
        <taxon>Ascomycota</taxon>
        <taxon>Pezizomycotina</taxon>
        <taxon>Dothideomycetes</taxon>
        <taxon>Dothideomycetidae</taxon>
        <taxon>Dothideales</taxon>
        <taxon>Saccotheciaceae</taxon>
        <taxon>Aureobasidium</taxon>
    </lineage>
</organism>
<evidence type="ECO:0000256" key="1">
    <source>
        <dbReference type="ARBA" id="ARBA00022553"/>
    </source>
</evidence>
<comment type="caution">
    <text evidence="7">The sequence shown here is derived from an EMBL/GenBank/DDBJ whole genome shotgun (WGS) entry which is preliminary data.</text>
</comment>
<protein>
    <submittedName>
        <fullName evidence="7">Histidine kinase</fullName>
    </submittedName>
</protein>
<dbReference type="InterPro" id="IPR003661">
    <property type="entry name" value="HisK_dim/P_dom"/>
</dbReference>
<dbReference type="EMBL" id="JAHFYH010000014">
    <property type="protein sequence ID" value="KAH0225627.1"/>
    <property type="molecule type" value="Genomic_DNA"/>
</dbReference>
<dbReference type="OrthoDB" id="60033at2759"/>
<dbReference type="InterPro" id="IPR036097">
    <property type="entry name" value="HisK_dim/P_sf"/>
</dbReference>
<evidence type="ECO:0000256" key="3">
    <source>
        <dbReference type="SAM" id="MobiDB-lite"/>
    </source>
</evidence>
<feature type="domain" description="Response regulatory" evidence="6">
    <location>
        <begin position="1243"/>
        <end position="1376"/>
    </location>
</feature>
<keyword evidence="7" id="KW-0418">Kinase</keyword>
<keyword evidence="4" id="KW-0472">Membrane</keyword>
<dbReference type="GO" id="GO:0000155">
    <property type="term" value="F:phosphorelay sensor kinase activity"/>
    <property type="evidence" value="ECO:0007669"/>
    <property type="project" value="InterPro"/>
</dbReference>
<name>A0A9P8GNC3_AURME</name>
<proteinExistence type="predicted"/>
<dbReference type="PANTHER" id="PTHR43719">
    <property type="entry name" value="TWO-COMPONENT HISTIDINE KINASE"/>
    <property type="match status" value="1"/>
</dbReference>
<evidence type="ECO:0000256" key="2">
    <source>
        <dbReference type="PROSITE-ProRule" id="PRU00169"/>
    </source>
</evidence>
<dbReference type="SMART" id="SM00388">
    <property type="entry name" value="HisKA"/>
    <property type="match status" value="1"/>
</dbReference>
<keyword evidence="4" id="KW-1133">Transmembrane helix</keyword>
<keyword evidence="4" id="KW-0812">Transmembrane</keyword>
<feature type="domain" description="Histidine kinase" evidence="5">
    <location>
        <begin position="918"/>
        <end position="1189"/>
    </location>
</feature>
<dbReference type="InterPro" id="IPR005467">
    <property type="entry name" value="His_kinase_dom"/>
</dbReference>
<dbReference type="PANTHER" id="PTHR43719:SF30">
    <property type="entry name" value="TWO-COMPONENT SYSTEM RESPONSE REGULATOR"/>
    <property type="match status" value="1"/>
</dbReference>
<dbReference type="Pfam" id="PF02518">
    <property type="entry name" value="HATPase_c"/>
    <property type="match status" value="1"/>
</dbReference>
<dbReference type="Gene3D" id="3.30.450.20">
    <property type="entry name" value="PAS domain"/>
    <property type="match status" value="2"/>
</dbReference>
<dbReference type="CDD" id="cd00082">
    <property type="entry name" value="HisKA"/>
    <property type="match status" value="1"/>
</dbReference>
<dbReference type="Proteomes" id="UP000767238">
    <property type="component" value="Unassembled WGS sequence"/>
</dbReference>
<feature type="transmembrane region" description="Helical" evidence="4">
    <location>
        <begin position="247"/>
        <end position="267"/>
    </location>
</feature>
<sequence>MNSLFNSALRQSNAIRKDLDAFAESATTSPALQGQLTTSLTSFSRTLDDYSRSAQQELVPEKAQKAQDRLTNFRAELLDYRSRFALLKAEHEEKLHQNNRNDLLGHRRPHGANATPENPYADSAIASSSRDAGANPLFRTRDGFVNTPTGAAGSNPYSSYQSPYALSTDSGDQARENHALREQNFFASTNATLDEYLERGRAVLGDLGEQRDMLKNTQRKLYSVANTLGISGDTIRMVERRAKQDKWIFWTGVVVFVVFVYFVLKWLRRVSPTTNMSAPGHEDLVDTLVDLVSYDDRPTLLLDTNTRRIRFCNIAFDSLLREIAISTDLQSWADSLCVVAAHAAHDPIDLGTFAHQKWLGKSLGNSVMTVFCRWTPAPAAPDADAVMLDHHQQIDRSKSPSEPQKLTDMYMGWLEPRDDPWMSYVNNYPFHETSLGPISSWHPQLRRAVQRMMICPESRILYWGDEHALIYNEAAVPILGKRHPCLGIPLEKALGQVIYDRIDASIRTVVASGKAQQMKNEMVELDRDDFPEQTWYRYYQLPVISVDGRYLGCVCEFTETTTAVVQENRAAIFDTFTRNAANATSLKQLWPIAQDAISKTSIDIVAGCVFSVTSAEDSTTPQSSLTSQDYVLEASFGVANTQLKLSSSILRSLNRTSDYEKLLVLRQDDGSVPTDLQWSTSDQAAIRVICVLPITDMNNRRVAVAVFGMNPGRPFDDGSRSFVSQISDLIRKSAIFVTLPEEKKKTAAITSALSDKLQIALLEAEVHENSYARMARQAPIGMYSLRPDGYPVFVNDAYLELHGVTRTQFYKSADGDLGWNPTVHDEDLGLVESMWLNTINGTAPVQAEVRLKAPGFPEGVRWVESMSFAERDDQTGAITSVQGWLLDVSPRKLNERLISEKLQDALENKRATETFLDMLSHEMRNPLSSILQLADGIMSLLETPPAPDTIESLKDSAQTITLCARHMKTIIDEVLTFSKLDSNLVVLSLERAQVPAIIETALKMFEKEIEHANIVANMDVDQSYVNLAVDYVLVDPSRFLQVIINFFSNSIKFTKFERERRITVKLAASVTKPTEKDFGIAFLDPRKDITKVSSMPTTPATAGPDIKLGEEVYIYIGVEDTGRGLTEDECKVLFQRFAQASPKTYKTYGGSGLGLFISRGLAELQGGQIGVKSTAGVGSTFAFFIKTRRAEPPAPASRSGSLASTEALTDVLNLPHTQGKQDVKVLTMSSVAEESSISVKDLNVLVCEDNKINQKVIAQQLRRLGVNSVHVADDGLVALNFLATTTFFSSSPPAVPLSIILMDVEMPVMDGLAAVRRIRQLESRGDITTHVPVIAITANARPEQVAVALEAAILHNYQILRVLHHTNGGVCLARVVHPWIYLPSEADKHAWSKISPEQAREENCPSKACALSDDAHASGVNTAYENARNVMDNAENMATKFKTVFDQISVNLRD</sequence>
<dbReference type="Gene3D" id="3.40.50.2300">
    <property type="match status" value="1"/>
</dbReference>
<dbReference type="SUPFAM" id="SSF55874">
    <property type="entry name" value="ATPase domain of HSP90 chaperone/DNA topoisomerase II/histidine kinase"/>
    <property type="match status" value="1"/>
</dbReference>
<reference evidence="7" key="1">
    <citation type="journal article" date="2021" name="J Fungi (Basel)">
        <title>Virulence traits and population genomics of the black yeast Aureobasidium melanogenum.</title>
        <authorList>
            <person name="Cernosa A."/>
            <person name="Sun X."/>
            <person name="Gostincar C."/>
            <person name="Fang C."/>
            <person name="Gunde-Cimerman N."/>
            <person name="Song Z."/>
        </authorList>
    </citation>
    <scope>NUCLEOTIDE SEQUENCE</scope>
    <source>
        <strain evidence="7">EXF-8016</strain>
    </source>
</reference>
<dbReference type="SUPFAM" id="SSF47384">
    <property type="entry name" value="Homodimeric domain of signal transducing histidine kinase"/>
    <property type="match status" value="1"/>
</dbReference>
<dbReference type="CDD" id="cd17546">
    <property type="entry name" value="REC_hyHK_CKI1_RcsC-like"/>
    <property type="match status" value="1"/>
</dbReference>
<evidence type="ECO:0000313" key="8">
    <source>
        <dbReference type="Proteomes" id="UP000767238"/>
    </source>
</evidence>
<dbReference type="Gene3D" id="1.20.5.110">
    <property type="match status" value="1"/>
</dbReference>
<feature type="region of interest" description="Disordered" evidence="3">
    <location>
        <begin position="97"/>
        <end position="117"/>
    </location>
</feature>
<dbReference type="InterPro" id="IPR004358">
    <property type="entry name" value="Sig_transdc_His_kin-like_C"/>
</dbReference>
<dbReference type="InterPro" id="IPR000014">
    <property type="entry name" value="PAS"/>
</dbReference>
<dbReference type="PROSITE" id="PS50109">
    <property type="entry name" value="HIS_KIN"/>
    <property type="match status" value="1"/>
</dbReference>
<dbReference type="Pfam" id="PF00072">
    <property type="entry name" value="Response_reg"/>
    <property type="match status" value="1"/>
</dbReference>
<evidence type="ECO:0000259" key="5">
    <source>
        <dbReference type="PROSITE" id="PS50109"/>
    </source>
</evidence>
<reference evidence="7" key="2">
    <citation type="submission" date="2021-08" db="EMBL/GenBank/DDBJ databases">
        <authorList>
            <person name="Gostincar C."/>
            <person name="Sun X."/>
            <person name="Song Z."/>
            <person name="Gunde-Cimerman N."/>
        </authorList>
    </citation>
    <scope>NUCLEOTIDE SEQUENCE</scope>
    <source>
        <strain evidence="7">EXF-8016</strain>
    </source>
</reference>
<dbReference type="Gene3D" id="3.30.565.10">
    <property type="entry name" value="Histidine kinase-like ATPase, C-terminal domain"/>
    <property type="match status" value="1"/>
</dbReference>
<evidence type="ECO:0000256" key="4">
    <source>
        <dbReference type="SAM" id="Phobius"/>
    </source>
</evidence>
<dbReference type="InterPro" id="IPR035965">
    <property type="entry name" value="PAS-like_dom_sf"/>
</dbReference>
<dbReference type="CDD" id="cd00130">
    <property type="entry name" value="PAS"/>
    <property type="match status" value="1"/>
</dbReference>
<gene>
    <name evidence="7" type="ORF">KCV03_g2882</name>
</gene>
<dbReference type="InterPro" id="IPR003594">
    <property type="entry name" value="HATPase_dom"/>
</dbReference>
<dbReference type="PROSITE" id="PS50110">
    <property type="entry name" value="RESPONSE_REGULATORY"/>
    <property type="match status" value="1"/>
</dbReference>
<keyword evidence="7" id="KW-0808">Transferase</keyword>
<evidence type="ECO:0000259" key="6">
    <source>
        <dbReference type="PROSITE" id="PS50110"/>
    </source>
</evidence>
<accession>A0A9P8GNC3</accession>
<dbReference type="SUPFAM" id="SSF55785">
    <property type="entry name" value="PYP-like sensor domain (PAS domain)"/>
    <property type="match status" value="1"/>
</dbReference>